<keyword evidence="4" id="KW-1185">Reference proteome</keyword>
<reference evidence="3 4" key="1">
    <citation type="submission" date="2018-06" db="EMBL/GenBank/DDBJ databases">
        <title>Phytoactinopolyspora halophila sp. nov., a novel halophilic actinomycete isolated from a saline soil in China.</title>
        <authorList>
            <person name="Tang S.-K."/>
        </authorList>
    </citation>
    <scope>NUCLEOTIDE SEQUENCE [LARGE SCALE GENOMIC DNA]</scope>
    <source>
        <strain evidence="3 4">YIM 96934</strain>
    </source>
</reference>
<dbReference type="Pfam" id="PF13622">
    <property type="entry name" value="4HBT_3"/>
    <property type="match status" value="1"/>
</dbReference>
<dbReference type="InterPro" id="IPR029069">
    <property type="entry name" value="HotDog_dom_sf"/>
</dbReference>
<accession>A0A329R4A2</accession>
<dbReference type="EMBL" id="QMIG01000002">
    <property type="protein sequence ID" value="RAW17908.1"/>
    <property type="molecule type" value="Genomic_DNA"/>
</dbReference>
<dbReference type="PANTHER" id="PTHR38110:SF1">
    <property type="entry name" value="THIOESTERASE DOMAIN-CONTAINING PROTEIN"/>
    <property type="match status" value="1"/>
</dbReference>
<protein>
    <submittedName>
        <fullName evidence="3">Thioesterase family protein</fullName>
    </submittedName>
</protein>
<dbReference type="Proteomes" id="UP000250462">
    <property type="component" value="Unassembled WGS sequence"/>
</dbReference>
<dbReference type="AlphaFoldDB" id="A0A329R4A2"/>
<evidence type="ECO:0000259" key="2">
    <source>
        <dbReference type="Pfam" id="PF20789"/>
    </source>
</evidence>
<name>A0A329R4A2_9ACTN</name>
<comment type="caution">
    <text evidence="3">The sequence shown here is derived from an EMBL/GenBank/DDBJ whole genome shotgun (WGS) entry which is preliminary data.</text>
</comment>
<dbReference type="InterPro" id="IPR049449">
    <property type="entry name" value="TesB_ACOT8-like_N"/>
</dbReference>
<dbReference type="Gene3D" id="2.40.160.210">
    <property type="entry name" value="Acyl-CoA thioesterase, double hotdog domain"/>
    <property type="match status" value="1"/>
</dbReference>
<evidence type="ECO:0000313" key="4">
    <source>
        <dbReference type="Proteomes" id="UP000250462"/>
    </source>
</evidence>
<evidence type="ECO:0000313" key="3">
    <source>
        <dbReference type="EMBL" id="RAW17908.1"/>
    </source>
</evidence>
<dbReference type="RefSeq" id="WP_112256867.1">
    <property type="nucleotide sequence ID" value="NZ_QMIG01000002.1"/>
</dbReference>
<dbReference type="Pfam" id="PF20789">
    <property type="entry name" value="4HBT_3C"/>
    <property type="match status" value="1"/>
</dbReference>
<feature type="domain" description="Acyl-CoA thioesterase-like N-terminal HotDog" evidence="1">
    <location>
        <begin position="23"/>
        <end position="104"/>
    </location>
</feature>
<organism evidence="3 4">
    <name type="scientific">Phytoactinopolyspora halophila</name>
    <dbReference type="NCBI Taxonomy" id="1981511"/>
    <lineage>
        <taxon>Bacteria</taxon>
        <taxon>Bacillati</taxon>
        <taxon>Actinomycetota</taxon>
        <taxon>Actinomycetes</taxon>
        <taxon>Jiangellales</taxon>
        <taxon>Jiangellaceae</taxon>
        <taxon>Phytoactinopolyspora</taxon>
    </lineage>
</organism>
<proteinExistence type="predicted"/>
<feature type="domain" description="Acyl-CoA thioesterase-like C-terminal" evidence="2">
    <location>
        <begin position="135"/>
        <end position="262"/>
    </location>
</feature>
<dbReference type="PANTHER" id="PTHR38110">
    <property type="entry name" value="CHROMOSOME 23, WHOLE GENOME SHOTGUN SEQUENCE"/>
    <property type="match status" value="1"/>
</dbReference>
<dbReference type="InterPro" id="IPR049450">
    <property type="entry name" value="ACOT8-like_C"/>
</dbReference>
<dbReference type="InterPro" id="IPR052389">
    <property type="entry name" value="Sec_Metab_Biosynth-Assoc"/>
</dbReference>
<dbReference type="SUPFAM" id="SSF54637">
    <property type="entry name" value="Thioesterase/thiol ester dehydrase-isomerase"/>
    <property type="match status" value="2"/>
</dbReference>
<gene>
    <name evidence="3" type="ORF">DPM12_03405</name>
</gene>
<sequence length="265" mass="28377">MADFNEATTVKNVEPGIYEVEIDSSWSVGDVANGGYLVALILKAVVSESPHPHPLSTSSHFVAPPSSGPARVRVDLLRAGRTTATLRATLVQDDIPRVEALVTTSTLSHDADVEWAGPPPEPVAPVDECIPTVVDLPDGTHVGVLDHVDLRLDPQTLGWFSGRPAGQLSMRGHVRLADGTEPDPIVLPLAVDSLPPTVFGLGRLGWAPTVELTVLTRSLPAPGWLTVHLRGRLVRDGWFDEEAEVYDVTGALVAQSRQLARVRVS</sequence>
<dbReference type="OrthoDB" id="5418286at2"/>
<dbReference type="InterPro" id="IPR042171">
    <property type="entry name" value="Acyl-CoA_hotdog"/>
</dbReference>
<evidence type="ECO:0000259" key="1">
    <source>
        <dbReference type="Pfam" id="PF13622"/>
    </source>
</evidence>